<comment type="similarity">
    <text evidence="2">Belongs to the noggin family.</text>
</comment>
<comment type="subcellular location">
    <subcellularLocation>
        <location evidence="1">Secreted</location>
    </subcellularLocation>
</comment>
<dbReference type="GO" id="GO:0030514">
    <property type="term" value="P:negative regulation of BMP signaling pathway"/>
    <property type="evidence" value="ECO:0007669"/>
    <property type="project" value="InterPro"/>
</dbReference>
<dbReference type="InterPro" id="IPR029034">
    <property type="entry name" value="Cystine-knot_cytokine"/>
</dbReference>
<dbReference type="Pfam" id="PF05806">
    <property type="entry name" value="Noggin"/>
    <property type="match status" value="1"/>
</dbReference>
<dbReference type="PANTHER" id="PTHR10494">
    <property type="entry name" value="BONE MORPHOGENETIC PROTEIN INHIBITOR, NOGGIN"/>
    <property type="match status" value="1"/>
</dbReference>
<dbReference type="InterPro" id="IPR008717">
    <property type="entry name" value="Noggin"/>
</dbReference>
<protein>
    <submittedName>
        <fullName evidence="7">Noggin-like protein 6</fullName>
    </submittedName>
</protein>
<dbReference type="GO" id="GO:0045596">
    <property type="term" value="P:negative regulation of cell differentiation"/>
    <property type="evidence" value="ECO:0007669"/>
    <property type="project" value="InterPro"/>
</dbReference>
<dbReference type="Gene3D" id="1.10.287.520">
    <property type="entry name" value="Helix hairpin bin"/>
    <property type="match status" value="1"/>
</dbReference>
<feature type="signal peptide" evidence="6">
    <location>
        <begin position="1"/>
        <end position="22"/>
    </location>
</feature>
<evidence type="ECO:0000256" key="6">
    <source>
        <dbReference type="SAM" id="SignalP"/>
    </source>
</evidence>
<keyword evidence="4" id="KW-0964">Secreted</keyword>
<gene>
    <name evidence="7" type="primary">nlg6</name>
</gene>
<dbReference type="AlphaFoldDB" id="C1JAC6"/>
<keyword evidence="5 6" id="KW-0732">Signal</keyword>
<evidence type="ECO:0000256" key="4">
    <source>
        <dbReference type="ARBA" id="ARBA00022525"/>
    </source>
</evidence>
<feature type="chain" id="PRO_5002909389" evidence="6">
    <location>
        <begin position="23"/>
        <end position="273"/>
    </location>
</feature>
<dbReference type="EMBL" id="FJ471488">
    <property type="protein sequence ID" value="ACO06231.1"/>
    <property type="molecule type" value="mRNA"/>
</dbReference>
<dbReference type="PANTHER" id="PTHR10494:SF6">
    <property type="entry name" value="NOGGIN"/>
    <property type="match status" value="1"/>
</dbReference>
<evidence type="ECO:0000256" key="3">
    <source>
        <dbReference type="ARBA" id="ARBA00022473"/>
    </source>
</evidence>
<evidence type="ECO:0000256" key="1">
    <source>
        <dbReference type="ARBA" id="ARBA00004613"/>
    </source>
</evidence>
<dbReference type="GO" id="GO:0009953">
    <property type="term" value="P:dorsal/ventral pattern formation"/>
    <property type="evidence" value="ECO:0007669"/>
    <property type="project" value="TreeGrafter"/>
</dbReference>
<sequence length="273" mass="32192">MIRMQAVTISMILLATLTGIRGGCFVETNDSNGNSGVNSPGRIPIRVQVLGETIDPILTKDLLPKYHSLNERKLIKILGDKFDPFWTSISRPVMEKYNKLSYDPRLEQFIDKVNLTNFRNGKISEEMETLLKDWLVDKSSCQVKYIWEDLGNLFWPRFFKRASCINTSVKSCSWPPGMKCHLGGKHMIYYLRWSCYESIQPIQHNNQNPRRPLYQENRKLHNRKPVHRLWTEKRRKQHLKRLIKKTSVWRNGYMCEWRIKAVNIENICECSCK</sequence>
<evidence type="ECO:0000313" key="7">
    <source>
        <dbReference type="EMBL" id="ACO06231.1"/>
    </source>
</evidence>
<evidence type="ECO:0000256" key="2">
    <source>
        <dbReference type="ARBA" id="ARBA00007480"/>
    </source>
</evidence>
<dbReference type="SUPFAM" id="SSF57501">
    <property type="entry name" value="Cystine-knot cytokines"/>
    <property type="match status" value="1"/>
</dbReference>
<proteinExistence type="evidence at transcript level"/>
<dbReference type="OrthoDB" id="5950649at2759"/>
<name>C1JAC6_SCHMD</name>
<dbReference type="Gene3D" id="2.10.90.10">
    <property type="entry name" value="Cystine-knot cytokines"/>
    <property type="match status" value="1"/>
</dbReference>
<organism evidence="7">
    <name type="scientific">Schmidtea mediterranea</name>
    <name type="common">Freshwater planarian flatworm</name>
    <dbReference type="NCBI Taxonomy" id="79327"/>
    <lineage>
        <taxon>Eukaryota</taxon>
        <taxon>Metazoa</taxon>
        <taxon>Spiralia</taxon>
        <taxon>Lophotrochozoa</taxon>
        <taxon>Platyhelminthes</taxon>
        <taxon>Rhabditophora</taxon>
        <taxon>Seriata</taxon>
        <taxon>Tricladida</taxon>
        <taxon>Continenticola</taxon>
        <taxon>Geoplanoidea</taxon>
        <taxon>Dugesiidae</taxon>
        <taxon>Schmidtea</taxon>
    </lineage>
</organism>
<reference evidence="7" key="1">
    <citation type="journal article" date="2009" name="Gene Expr. Patterns">
        <title>Expression pattern of the expanded noggin gene family in the planarian Schmidtea mediterranea.</title>
        <authorList>
            <person name="Molina M.D."/>
            <person name="Salo E."/>
            <person name="Cebria F."/>
        </authorList>
    </citation>
    <scope>NUCLEOTIDE SEQUENCE</scope>
</reference>
<dbReference type="GO" id="GO:0005615">
    <property type="term" value="C:extracellular space"/>
    <property type="evidence" value="ECO:0007669"/>
    <property type="project" value="TreeGrafter"/>
</dbReference>
<evidence type="ECO:0000256" key="5">
    <source>
        <dbReference type="ARBA" id="ARBA00022729"/>
    </source>
</evidence>
<keyword evidence="3" id="KW-0217">Developmental protein</keyword>
<accession>C1JAC6</accession>